<organism evidence="18 19">
    <name type="scientific">Eisenbergiella tayi</name>
    <dbReference type="NCBI Taxonomy" id="1432052"/>
    <lineage>
        <taxon>Bacteria</taxon>
        <taxon>Bacillati</taxon>
        <taxon>Bacillota</taxon>
        <taxon>Clostridia</taxon>
        <taxon>Lachnospirales</taxon>
        <taxon>Lachnospiraceae</taxon>
        <taxon>Eisenbergiella</taxon>
    </lineage>
</organism>
<evidence type="ECO:0000256" key="12">
    <source>
        <dbReference type="ARBA" id="ARBA00023014"/>
    </source>
</evidence>
<evidence type="ECO:0000256" key="14">
    <source>
        <dbReference type="ARBA" id="ARBA00023284"/>
    </source>
</evidence>
<evidence type="ECO:0000313" key="18">
    <source>
        <dbReference type="EMBL" id="ODM03493.1"/>
    </source>
</evidence>
<keyword evidence="14 17" id="KW-0676">Redox-active center</keyword>
<comment type="function">
    <text evidence="1 17">Catalyzes the conversion of epoxyqueuosine (oQ) to queuosine (Q), which is a hypermodified base found in the wobble positions of tRNA(Asp), tRNA(Asn), tRNA(His) and tRNA(Tyr).</text>
</comment>
<keyword evidence="11 17" id="KW-0408">Iron</keyword>
<evidence type="ECO:0000313" key="19">
    <source>
        <dbReference type="Proteomes" id="UP000094067"/>
    </source>
</evidence>
<evidence type="ECO:0000256" key="8">
    <source>
        <dbReference type="ARBA" id="ARBA00022723"/>
    </source>
</evidence>
<evidence type="ECO:0000256" key="13">
    <source>
        <dbReference type="ARBA" id="ARBA00023157"/>
    </source>
</evidence>
<dbReference type="Pfam" id="PF02677">
    <property type="entry name" value="QueH"/>
    <property type="match status" value="1"/>
</dbReference>
<keyword evidence="13 17" id="KW-1015">Disulfide bond</keyword>
<gene>
    <name evidence="17" type="primary">queH</name>
    <name evidence="18" type="ORF">BEI61_04289</name>
</gene>
<accession>A0A1E3A408</accession>
<dbReference type="PANTHER" id="PTHR36701:SF1">
    <property type="entry name" value="EPOXYQUEUOSINE REDUCTASE QUEH"/>
    <property type="match status" value="1"/>
</dbReference>
<evidence type="ECO:0000256" key="15">
    <source>
        <dbReference type="ARBA" id="ARBA00031446"/>
    </source>
</evidence>
<dbReference type="Proteomes" id="UP000094067">
    <property type="component" value="Unassembled WGS sequence"/>
</dbReference>
<dbReference type="GO" id="GO:0046872">
    <property type="term" value="F:metal ion binding"/>
    <property type="evidence" value="ECO:0007669"/>
    <property type="project" value="UniProtKB-KW"/>
</dbReference>
<dbReference type="PATRIC" id="fig|1432052.4.peg.4761"/>
<feature type="binding site" evidence="17">
    <location>
        <position position="43"/>
    </location>
    <ligand>
        <name>[4Fe-4S] cluster</name>
        <dbReference type="ChEBI" id="CHEBI:49883"/>
    </ligand>
</feature>
<comment type="catalytic activity">
    <reaction evidence="16 17">
        <text>epoxyqueuosine(34) in tRNA + AH2 = queuosine(34) in tRNA + A + H2O</text>
        <dbReference type="Rhea" id="RHEA:32159"/>
        <dbReference type="Rhea" id="RHEA-COMP:18571"/>
        <dbReference type="Rhea" id="RHEA-COMP:18582"/>
        <dbReference type="ChEBI" id="CHEBI:13193"/>
        <dbReference type="ChEBI" id="CHEBI:15377"/>
        <dbReference type="ChEBI" id="CHEBI:17499"/>
        <dbReference type="ChEBI" id="CHEBI:194431"/>
        <dbReference type="ChEBI" id="CHEBI:194443"/>
        <dbReference type="EC" id="1.17.99.6"/>
    </reaction>
</comment>
<dbReference type="EC" id="1.17.99.6" evidence="4 17"/>
<evidence type="ECO:0000256" key="7">
    <source>
        <dbReference type="ARBA" id="ARBA00022694"/>
    </source>
</evidence>
<evidence type="ECO:0000256" key="9">
    <source>
        <dbReference type="ARBA" id="ARBA00022785"/>
    </source>
</evidence>
<feature type="binding site" evidence="17">
    <location>
        <position position="130"/>
    </location>
    <ligand>
        <name>[4Fe-4S] cluster</name>
        <dbReference type="ChEBI" id="CHEBI:49883"/>
    </ligand>
</feature>
<feature type="disulfide bond" description="Redox-active" evidence="17">
    <location>
        <begin position="209"/>
        <end position="211"/>
    </location>
</feature>
<feature type="binding site" evidence="17">
    <location>
        <position position="44"/>
    </location>
    <ligand>
        <name>[4Fe-4S] cluster</name>
        <dbReference type="ChEBI" id="CHEBI:49883"/>
    </ligand>
</feature>
<protein>
    <recommendedName>
        <fullName evidence="5 17">Epoxyqueuosine reductase QueH</fullName>
        <ecNumber evidence="4 17">1.17.99.6</ecNumber>
    </recommendedName>
    <alternativeName>
        <fullName evidence="15 17">Queuosine biosynthesis protein QueH</fullName>
    </alternativeName>
</protein>
<feature type="binding site" evidence="17">
    <location>
        <position position="127"/>
    </location>
    <ligand>
        <name>[4Fe-4S] cluster</name>
        <dbReference type="ChEBI" id="CHEBI:49883"/>
    </ligand>
</feature>
<keyword evidence="8 17" id="KW-0479">Metal-binding</keyword>
<evidence type="ECO:0000256" key="2">
    <source>
        <dbReference type="ARBA" id="ARBA00004691"/>
    </source>
</evidence>
<keyword evidence="6 17" id="KW-0004">4Fe-4S</keyword>
<evidence type="ECO:0000256" key="11">
    <source>
        <dbReference type="ARBA" id="ARBA00023004"/>
    </source>
</evidence>
<reference evidence="18 19" key="1">
    <citation type="submission" date="2016-07" db="EMBL/GenBank/DDBJ databases">
        <title>Characterization of isolates of Eisenbergiella tayi derived from blood cultures, using whole genome sequencing.</title>
        <authorList>
            <person name="Burdz T."/>
            <person name="Wiebe D."/>
            <person name="Huynh C."/>
            <person name="Bernard K."/>
        </authorList>
    </citation>
    <scope>NUCLEOTIDE SEQUENCE [LARGE SCALE GENOMIC DNA]</scope>
    <source>
        <strain evidence="18 19">NML 110608</strain>
    </source>
</reference>
<dbReference type="PANTHER" id="PTHR36701">
    <property type="entry name" value="EPOXYQUEUOSINE REDUCTASE QUEH"/>
    <property type="match status" value="1"/>
</dbReference>
<dbReference type="HAMAP" id="MF_02089">
    <property type="entry name" value="QueH"/>
    <property type="match status" value="1"/>
</dbReference>
<comment type="pathway">
    <text evidence="2 17">tRNA modification; tRNA-queuosine biosynthesis.</text>
</comment>
<dbReference type="GO" id="GO:0051539">
    <property type="term" value="F:4 iron, 4 sulfur cluster binding"/>
    <property type="evidence" value="ECO:0007669"/>
    <property type="project" value="UniProtKB-UniRule"/>
</dbReference>
<evidence type="ECO:0000256" key="10">
    <source>
        <dbReference type="ARBA" id="ARBA00023002"/>
    </source>
</evidence>
<evidence type="ECO:0000256" key="3">
    <source>
        <dbReference type="ARBA" id="ARBA00008207"/>
    </source>
</evidence>
<proteinExistence type="inferred from homology"/>
<evidence type="ECO:0000256" key="16">
    <source>
        <dbReference type="ARBA" id="ARBA00047415"/>
    </source>
</evidence>
<dbReference type="UniPathway" id="UPA00392"/>
<dbReference type="RefSeq" id="WP_069153948.1">
    <property type="nucleotide sequence ID" value="NZ_MCGH01000003.1"/>
</dbReference>
<sequence>MNKVNYQKQLEDILRRLPEENSGCHDPQAVPVTGKKKLLIHSCCAPCSSYVLEYLRGFFDITVLYYNPNITDRQEYEKRTAEQKRLIEEMNSEAPSFITMETGHYEPEVFFAAVKGLEQIPEGGERCFCCYEIRLRETARLAGEKGFDYFTTTLTISPLKNADKLNEIGEKLGAQYGVPFLPSDFKKKNGYKRSVELSEKYGLYRQDYCGCIFSKNERDRRNSEK</sequence>
<keyword evidence="7 17" id="KW-0819">tRNA processing</keyword>
<comment type="similarity">
    <text evidence="3 17">Belongs to the QueH family.</text>
</comment>
<dbReference type="GO" id="GO:0008616">
    <property type="term" value="P:tRNA queuosine(34) biosynthetic process"/>
    <property type="evidence" value="ECO:0007669"/>
    <property type="project" value="UniProtKB-UniRule"/>
</dbReference>
<evidence type="ECO:0000256" key="17">
    <source>
        <dbReference type="HAMAP-Rule" id="MF_02089"/>
    </source>
</evidence>
<keyword evidence="12 17" id="KW-0411">Iron-sulfur</keyword>
<evidence type="ECO:0000256" key="4">
    <source>
        <dbReference type="ARBA" id="ARBA00012622"/>
    </source>
</evidence>
<dbReference type="InterPro" id="IPR003828">
    <property type="entry name" value="QueH"/>
</dbReference>
<evidence type="ECO:0000256" key="6">
    <source>
        <dbReference type="ARBA" id="ARBA00022485"/>
    </source>
</evidence>
<name>A0A1E3A408_9FIRM</name>
<keyword evidence="9 17" id="KW-0671">Queuosine biosynthesis</keyword>
<evidence type="ECO:0000256" key="1">
    <source>
        <dbReference type="ARBA" id="ARBA00002268"/>
    </source>
</evidence>
<dbReference type="AlphaFoldDB" id="A0A1E3A408"/>
<dbReference type="EMBL" id="MCGH01000003">
    <property type="protein sequence ID" value="ODM03493.1"/>
    <property type="molecule type" value="Genomic_DNA"/>
</dbReference>
<keyword evidence="10 17" id="KW-0560">Oxidoreductase</keyword>
<dbReference type="GO" id="GO:0052693">
    <property type="term" value="F:epoxyqueuosine reductase activity"/>
    <property type="evidence" value="ECO:0007669"/>
    <property type="project" value="UniProtKB-UniRule"/>
</dbReference>
<evidence type="ECO:0000256" key="5">
    <source>
        <dbReference type="ARBA" id="ARBA00016895"/>
    </source>
</evidence>
<comment type="caution">
    <text evidence="18">The sequence shown here is derived from an EMBL/GenBank/DDBJ whole genome shotgun (WGS) entry which is preliminary data.</text>
</comment>